<name>A0A3Q9JNR9_9GAMM</name>
<organism evidence="2 3">
    <name type="scientific">Entomomonas moraniae</name>
    <dbReference type="NCBI Taxonomy" id="2213226"/>
    <lineage>
        <taxon>Bacteria</taxon>
        <taxon>Pseudomonadati</taxon>
        <taxon>Pseudomonadota</taxon>
        <taxon>Gammaproteobacteria</taxon>
        <taxon>Pseudomonadales</taxon>
        <taxon>Pseudomonadaceae</taxon>
        <taxon>Entomomonas</taxon>
    </lineage>
</organism>
<dbReference type="KEGG" id="emo:DM558_11100"/>
<proteinExistence type="predicted"/>
<dbReference type="RefSeq" id="WP_127164051.1">
    <property type="nucleotide sequence ID" value="NZ_CP029822.1"/>
</dbReference>
<evidence type="ECO:0000313" key="2">
    <source>
        <dbReference type="EMBL" id="AZS51284.1"/>
    </source>
</evidence>
<dbReference type="EMBL" id="CP029822">
    <property type="protein sequence ID" value="AZS51284.1"/>
    <property type="molecule type" value="Genomic_DNA"/>
</dbReference>
<dbReference type="Proteomes" id="UP000273143">
    <property type="component" value="Chromosome"/>
</dbReference>
<gene>
    <name evidence="2" type="ORF">DM558_11100</name>
</gene>
<keyword evidence="3" id="KW-1185">Reference proteome</keyword>
<dbReference type="AlphaFoldDB" id="A0A3Q9JNR9"/>
<sequence>MMIKRLALISIMLVISQGIYAGEKYPQDVSQFIEKRDQCDYLSGEISGEPEIDNARNLNEQLDKYCKGTDQLLTTLKLKYKENKSILKKLDTYELIECTNNCSNDLE</sequence>
<evidence type="ECO:0000256" key="1">
    <source>
        <dbReference type="SAM" id="SignalP"/>
    </source>
</evidence>
<keyword evidence="1" id="KW-0732">Signal</keyword>
<reference evidence="3" key="1">
    <citation type="submission" date="2018-06" db="EMBL/GenBank/DDBJ databases">
        <title>Complete genome of Pseudomonas insecticola strain QZS01.</title>
        <authorList>
            <person name="Wang J."/>
            <person name="Su Q."/>
        </authorList>
    </citation>
    <scope>NUCLEOTIDE SEQUENCE [LARGE SCALE GENOMIC DNA]</scope>
    <source>
        <strain evidence="3">QZS01</strain>
    </source>
</reference>
<accession>A0A3Q9JNR9</accession>
<protein>
    <submittedName>
        <fullName evidence="2">Uncharacterized protein</fullName>
    </submittedName>
</protein>
<feature type="signal peptide" evidence="1">
    <location>
        <begin position="1"/>
        <end position="21"/>
    </location>
</feature>
<evidence type="ECO:0000313" key="3">
    <source>
        <dbReference type="Proteomes" id="UP000273143"/>
    </source>
</evidence>
<feature type="chain" id="PRO_5018792888" evidence="1">
    <location>
        <begin position="22"/>
        <end position="107"/>
    </location>
</feature>